<evidence type="ECO:0000256" key="6">
    <source>
        <dbReference type="ARBA" id="ARBA00023136"/>
    </source>
</evidence>
<evidence type="ECO:0000256" key="7">
    <source>
        <dbReference type="SAM" id="Coils"/>
    </source>
</evidence>
<evidence type="ECO:0000259" key="11">
    <source>
        <dbReference type="Pfam" id="PF25940"/>
    </source>
</evidence>
<dbReference type="RefSeq" id="WP_185544561.1">
    <property type="nucleotide sequence ID" value="NZ_JAARVD010000001.1"/>
</dbReference>
<dbReference type="AlphaFoldDB" id="A0A842AUY0"/>
<keyword evidence="7" id="KW-0175">Coiled coil</keyword>
<dbReference type="InterPro" id="IPR058794">
    <property type="entry name" value="HB_LcnD"/>
</dbReference>
<evidence type="ECO:0000256" key="1">
    <source>
        <dbReference type="ARBA" id="ARBA00004167"/>
    </source>
</evidence>
<sequence>MDTRLLESSEFYQRKYKNFSTLIIVPILCLFIFIMIFSIFCTKELTIKLNGEIQPTKIVTKIQSTSSSTIIENNLSENKLVKKGDMLIAYNNTVDSAQLANFKKQLDIARQQESQINLLKAGIEKEMNTFDVPDFYGYSRMLDDYLKQAENLRLNAKKENEDILKQNQSILNVKASIKEEILNTNKKINEYNILKKAVNNNSNLDRNHSLYAMYNTYKKQYTVSNEDSAIKNQFVTEVEKNIDQLKNSVATLKTQQASAGTEVSPTTSLESQLDILKSQQSLNASKEFTTVKSKIDELETNITMQEQLFEKGKIYSPANGIIHVNEDTKGNNTIPEGTIIAELYPPIEEQGNVTITTYVPSQDITSVYKGDTVRFTTRKDASESITLNCKVTSIDSSPTRTKTGNYFKVSAQTKVSTRGAAAIRYGTEGTFLLITGKKSYFNFYKDKLFNNK</sequence>
<accession>A0A842AUY0</accession>
<feature type="transmembrane region" description="Helical" evidence="8">
    <location>
        <begin position="21"/>
        <end position="40"/>
    </location>
</feature>
<name>A0A842AUY0_9LIST</name>
<dbReference type="Proteomes" id="UP000548082">
    <property type="component" value="Unassembled WGS sequence"/>
</dbReference>
<feature type="coiled-coil region" evidence="7">
    <location>
        <begin position="142"/>
        <end position="169"/>
    </location>
</feature>
<comment type="subcellular location">
    <subcellularLocation>
        <location evidence="1">Membrane</location>
        <topology evidence="1">Single-pass membrane protein</topology>
    </subcellularLocation>
</comment>
<evidence type="ECO:0000256" key="2">
    <source>
        <dbReference type="ARBA" id="ARBA00009477"/>
    </source>
</evidence>
<dbReference type="NCBIfam" id="TIGR01000">
    <property type="entry name" value="bacteriocin_acc"/>
    <property type="match status" value="1"/>
</dbReference>
<reference evidence="12 13" key="1">
    <citation type="submission" date="2020-03" db="EMBL/GenBank/DDBJ databases">
        <title>Soil Listeria distribution.</title>
        <authorList>
            <person name="Liao J."/>
            <person name="Wiedmann M."/>
        </authorList>
    </citation>
    <scope>NUCLEOTIDE SEQUENCE [LARGE SCALE GENOMIC DNA]</scope>
    <source>
        <strain evidence="12 13">FSL L7-0990</strain>
    </source>
</reference>
<dbReference type="Pfam" id="PF25887">
    <property type="entry name" value="HB_LcnD"/>
    <property type="match status" value="1"/>
</dbReference>
<evidence type="ECO:0000256" key="5">
    <source>
        <dbReference type="ARBA" id="ARBA00022989"/>
    </source>
</evidence>
<evidence type="ECO:0000259" key="10">
    <source>
        <dbReference type="Pfam" id="PF25935"/>
    </source>
</evidence>
<protein>
    <submittedName>
        <fullName evidence="12">Bacteriocin secretion accessory protein</fullName>
    </submittedName>
</protein>
<comment type="similarity">
    <text evidence="2">Belongs to the membrane fusion protein (MFP) (TC 8.A.1) family.</text>
</comment>
<dbReference type="Gene3D" id="2.40.30.170">
    <property type="match status" value="1"/>
</dbReference>
<dbReference type="Pfam" id="PF25940">
    <property type="entry name" value="LcnD_C"/>
    <property type="match status" value="1"/>
</dbReference>
<evidence type="ECO:0000259" key="9">
    <source>
        <dbReference type="Pfam" id="PF25887"/>
    </source>
</evidence>
<dbReference type="InterPro" id="IPR050739">
    <property type="entry name" value="MFP"/>
</dbReference>
<evidence type="ECO:0000256" key="8">
    <source>
        <dbReference type="SAM" id="Phobius"/>
    </source>
</evidence>
<dbReference type="InterPro" id="IPR058795">
    <property type="entry name" value="LcnD_C"/>
</dbReference>
<feature type="domain" description="LcnD-like long helical bundle" evidence="9">
    <location>
        <begin position="98"/>
        <end position="307"/>
    </location>
</feature>
<keyword evidence="5 8" id="KW-1133">Transmembrane helix</keyword>
<dbReference type="InterPro" id="IPR058786">
    <property type="entry name" value="BSH_LcnD"/>
</dbReference>
<keyword evidence="3" id="KW-0813">Transport</keyword>
<comment type="caution">
    <text evidence="12">The sequence shown here is derived from an EMBL/GenBank/DDBJ whole genome shotgun (WGS) entry which is preliminary data.</text>
</comment>
<feature type="domain" description="LcnD-like C-terminal" evidence="11">
    <location>
        <begin position="350"/>
        <end position="438"/>
    </location>
</feature>
<dbReference type="PANTHER" id="PTHR30386:SF26">
    <property type="entry name" value="TRANSPORT PROTEIN COMB"/>
    <property type="match status" value="1"/>
</dbReference>
<dbReference type="GO" id="GO:0016020">
    <property type="term" value="C:membrane"/>
    <property type="evidence" value="ECO:0007669"/>
    <property type="project" value="UniProtKB-SubCell"/>
</dbReference>
<dbReference type="Pfam" id="PF25935">
    <property type="entry name" value="BSH_LcnD"/>
    <property type="match status" value="1"/>
</dbReference>
<dbReference type="PANTHER" id="PTHR30386">
    <property type="entry name" value="MEMBRANE FUSION SUBUNIT OF EMRAB-TOLC MULTIDRUG EFFLUX PUMP"/>
    <property type="match status" value="1"/>
</dbReference>
<feature type="domain" description="LcnD-like barrel-sandwich hybrid" evidence="10">
    <location>
        <begin position="58"/>
        <end position="345"/>
    </location>
</feature>
<keyword evidence="4 8" id="KW-0812">Transmembrane</keyword>
<gene>
    <name evidence="12" type="ORF">HCA55_01850</name>
</gene>
<proteinExistence type="inferred from homology"/>
<organism evidence="12 13">
    <name type="scientific">Listeria booriae</name>
    <dbReference type="NCBI Taxonomy" id="1552123"/>
    <lineage>
        <taxon>Bacteria</taxon>
        <taxon>Bacillati</taxon>
        <taxon>Bacillota</taxon>
        <taxon>Bacilli</taxon>
        <taxon>Bacillales</taxon>
        <taxon>Listeriaceae</taxon>
        <taxon>Listeria</taxon>
    </lineage>
</organism>
<evidence type="ECO:0000313" key="13">
    <source>
        <dbReference type="Proteomes" id="UP000548082"/>
    </source>
</evidence>
<evidence type="ECO:0000256" key="4">
    <source>
        <dbReference type="ARBA" id="ARBA00022692"/>
    </source>
</evidence>
<dbReference type="InterPro" id="IPR005696">
    <property type="entry name" value="MesE/LcnD"/>
</dbReference>
<evidence type="ECO:0000313" key="12">
    <source>
        <dbReference type="EMBL" id="MBC1795444.1"/>
    </source>
</evidence>
<dbReference type="EMBL" id="JAARVD010000001">
    <property type="protein sequence ID" value="MBC1795444.1"/>
    <property type="molecule type" value="Genomic_DNA"/>
</dbReference>
<evidence type="ECO:0000256" key="3">
    <source>
        <dbReference type="ARBA" id="ARBA00022448"/>
    </source>
</evidence>
<keyword evidence="6 8" id="KW-0472">Membrane</keyword>